<reference evidence="5 6" key="1">
    <citation type="submission" date="2016-10" db="EMBL/GenBank/DDBJ databases">
        <authorList>
            <person name="de Groot N.N."/>
        </authorList>
    </citation>
    <scope>NUCLEOTIDE SEQUENCE [LARGE SCALE GENOMIC DNA]</scope>
    <source>
        <strain evidence="5 6">CGMCC 1.7659</strain>
    </source>
</reference>
<keyword evidence="2" id="KW-0175">Coiled coil</keyword>
<evidence type="ECO:0000256" key="2">
    <source>
        <dbReference type="SAM" id="Coils"/>
    </source>
</evidence>
<comment type="similarity">
    <text evidence="1">Belongs to the membrane fusion protein (MFP) (TC 8.A.1) family.</text>
</comment>
<dbReference type="InterPro" id="IPR006143">
    <property type="entry name" value="RND_pump_MFP"/>
</dbReference>
<accession>A0A1I4V7N5</accession>
<dbReference type="GO" id="GO:0015562">
    <property type="term" value="F:efflux transmembrane transporter activity"/>
    <property type="evidence" value="ECO:0007669"/>
    <property type="project" value="TreeGrafter"/>
</dbReference>
<evidence type="ECO:0000256" key="3">
    <source>
        <dbReference type="SAM" id="SignalP"/>
    </source>
</evidence>
<dbReference type="InterPro" id="IPR058637">
    <property type="entry name" value="YknX-like_C"/>
</dbReference>
<dbReference type="RefSeq" id="WP_092404006.1">
    <property type="nucleotide sequence ID" value="NZ_FOVF01000001.1"/>
</dbReference>
<organism evidence="5 6">
    <name type="scientific">Dokdonella immobilis</name>
    <dbReference type="NCBI Taxonomy" id="578942"/>
    <lineage>
        <taxon>Bacteria</taxon>
        <taxon>Pseudomonadati</taxon>
        <taxon>Pseudomonadota</taxon>
        <taxon>Gammaproteobacteria</taxon>
        <taxon>Lysobacterales</taxon>
        <taxon>Rhodanobacteraceae</taxon>
        <taxon>Dokdonella</taxon>
    </lineage>
</organism>
<proteinExistence type="inferred from homology"/>
<dbReference type="AlphaFoldDB" id="A0A1I4V7N5"/>
<dbReference type="Pfam" id="PF25989">
    <property type="entry name" value="YknX_C"/>
    <property type="match status" value="1"/>
</dbReference>
<feature type="coiled-coil region" evidence="2">
    <location>
        <begin position="95"/>
        <end position="153"/>
    </location>
</feature>
<evidence type="ECO:0000256" key="1">
    <source>
        <dbReference type="ARBA" id="ARBA00009477"/>
    </source>
</evidence>
<gene>
    <name evidence="5" type="ORF">SAMN05216289_101194</name>
</gene>
<dbReference type="NCBIfam" id="TIGR01730">
    <property type="entry name" value="RND_mfp"/>
    <property type="match status" value="1"/>
</dbReference>
<name>A0A1I4V7N5_9GAMM</name>
<feature type="signal peptide" evidence="3">
    <location>
        <begin position="1"/>
        <end position="24"/>
    </location>
</feature>
<dbReference type="Gene3D" id="1.10.287.470">
    <property type="entry name" value="Helix hairpin bin"/>
    <property type="match status" value="1"/>
</dbReference>
<sequence>MSIKPLHLILASLILASVSLPLHAQGPAAMVEVATADLVPIAPQRWVPGSVVSRDDARLATSASGRLEFVAEVGTRLKAGELVARLEDRAARLHLEDARSEVARIKAQRDLAQRQCDRLQALADSNSIAANQLDEARAQLGQLAAQQRQAEVRVHTAEYELSQTRIEAPFPGVVTERLAQRGEYAATGSAIVHLVDVTNLEARVQAPLALAGMVRPGMPLAVRAGDRLLNEKVRSVVAVGDERSRQFELRIALPGSVLLVGNAVEVALPEREAEKTMAVPRDALVERADGSYVVRISGDGSSERVSVRVGASDGEFTAVEGAIKPGDQVVVRGAERLAAGQKVQIATGSVSGGGKPTASMR</sequence>
<dbReference type="PANTHER" id="PTHR30469">
    <property type="entry name" value="MULTIDRUG RESISTANCE PROTEIN MDTA"/>
    <property type="match status" value="1"/>
</dbReference>
<feature type="domain" description="YknX-like C-terminal permuted SH3-like" evidence="4">
    <location>
        <begin position="277"/>
        <end position="345"/>
    </location>
</feature>
<dbReference type="STRING" id="578942.SAMN05216289_101194"/>
<protein>
    <submittedName>
        <fullName evidence="5">RND family efflux transporter, MFP subunit</fullName>
    </submittedName>
</protein>
<keyword evidence="3" id="KW-0732">Signal</keyword>
<dbReference type="PANTHER" id="PTHR30469:SF15">
    <property type="entry name" value="HLYD FAMILY OF SECRETION PROTEINS"/>
    <property type="match status" value="1"/>
</dbReference>
<evidence type="ECO:0000313" key="5">
    <source>
        <dbReference type="EMBL" id="SFM97197.1"/>
    </source>
</evidence>
<keyword evidence="6" id="KW-1185">Reference proteome</keyword>
<dbReference type="Proteomes" id="UP000198575">
    <property type="component" value="Unassembled WGS sequence"/>
</dbReference>
<evidence type="ECO:0000259" key="4">
    <source>
        <dbReference type="Pfam" id="PF25989"/>
    </source>
</evidence>
<dbReference type="Gene3D" id="2.40.30.170">
    <property type="match status" value="1"/>
</dbReference>
<dbReference type="Gene3D" id="2.40.420.20">
    <property type="match status" value="1"/>
</dbReference>
<dbReference type="EMBL" id="FOVF01000001">
    <property type="protein sequence ID" value="SFM97197.1"/>
    <property type="molecule type" value="Genomic_DNA"/>
</dbReference>
<dbReference type="GO" id="GO:1990281">
    <property type="term" value="C:efflux pump complex"/>
    <property type="evidence" value="ECO:0007669"/>
    <property type="project" value="TreeGrafter"/>
</dbReference>
<feature type="chain" id="PRO_5011779398" evidence="3">
    <location>
        <begin position="25"/>
        <end position="361"/>
    </location>
</feature>
<dbReference type="SUPFAM" id="SSF111369">
    <property type="entry name" value="HlyD-like secretion proteins"/>
    <property type="match status" value="1"/>
</dbReference>
<evidence type="ECO:0000313" key="6">
    <source>
        <dbReference type="Proteomes" id="UP000198575"/>
    </source>
</evidence>
<dbReference type="OrthoDB" id="5730196at2"/>
<dbReference type="Gene3D" id="2.40.50.100">
    <property type="match status" value="1"/>
</dbReference>